<gene>
    <name evidence="1" type="ORF">F4820DRAFT_451660</name>
</gene>
<evidence type="ECO:0000313" key="2">
    <source>
        <dbReference type="Proteomes" id="UP001497700"/>
    </source>
</evidence>
<comment type="caution">
    <text evidence="1">The sequence shown here is derived from an EMBL/GenBank/DDBJ whole genome shotgun (WGS) entry which is preliminary data.</text>
</comment>
<dbReference type="EMBL" id="MU393543">
    <property type="protein sequence ID" value="KAI4861746.1"/>
    <property type="molecule type" value="Genomic_DNA"/>
</dbReference>
<reference evidence="1 2" key="1">
    <citation type="journal article" date="2022" name="New Phytol.">
        <title>Ecological generalism drives hyperdiversity of secondary metabolite gene clusters in xylarialean endophytes.</title>
        <authorList>
            <person name="Franco M.E.E."/>
            <person name="Wisecaver J.H."/>
            <person name="Arnold A.E."/>
            <person name="Ju Y.M."/>
            <person name="Slot J.C."/>
            <person name="Ahrendt S."/>
            <person name="Moore L.P."/>
            <person name="Eastman K.E."/>
            <person name="Scott K."/>
            <person name="Konkel Z."/>
            <person name="Mondo S.J."/>
            <person name="Kuo A."/>
            <person name="Hayes R.D."/>
            <person name="Haridas S."/>
            <person name="Andreopoulos B."/>
            <person name="Riley R."/>
            <person name="LaButti K."/>
            <person name="Pangilinan J."/>
            <person name="Lipzen A."/>
            <person name="Amirebrahimi M."/>
            <person name="Yan J."/>
            <person name="Adam C."/>
            <person name="Keymanesh K."/>
            <person name="Ng V."/>
            <person name="Louie K."/>
            <person name="Northen T."/>
            <person name="Drula E."/>
            <person name="Henrissat B."/>
            <person name="Hsieh H.M."/>
            <person name="Youens-Clark K."/>
            <person name="Lutzoni F."/>
            <person name="Miadlikowska J."/>
            <person name="Eastwood D.C."/>
            <person name="Hamelin R.C."/>
            <person name="Grigoriev I.V."/>
            <person name="U'Ren J.M."/>
        </authorList>
    </citation>
    <scope>NUCLEOTIDE SEQUENCE [LARGE SCALE GENOMIC DNA]</scope>
    <source>
        <strain evidence="1 2">CBS 119005</strain>
    </source>
</reference>
<name>A0ACB9YRL2_9PEZI</name>
<proteinExistence type="predicted"/>
<dbReference type="Proteomes" id="UP001497700">
    <property type="component" value="Unassembled WGS sequence"/>
</dbReference>
<organism evidence="1 2">
    <name type="scientific">Hypoxylon rubiginosum</name>
    <dbReference type="NCBI Taxonomy" id="110542"/>
    <lineage>
        <taxon>Eukaryota</taxon>
        <taxon>Fungi</taxon>
        <taxon>Dikarya</taxon>
        <taxon>Ascomycota</taxon>
        <taxon>Pezizomycotina</taxon>
        <taxon>Sordariomycetes</taxon>
        <taxon>Xylariomycetidae</taxon>
        <taxon>Xylariales</taxon>
        <taxon>Hypoxylaceae</taxon>
        <taxon>Hypoxylon</taxon>
    </lineage>
</organism>
<protein>
    <submittedName>
        <fullName evidence="1">Uncharacterized protein</fullName>
    </submittedName>
</protein>
<keyword evidence="2" id="KW-1185">Reference proteome</keyword>
<accession>A0ACB9YRL2</accession>
<evidence type="ECO:0000313" key="1">
    <source>
        <dbReference type="EMBL" id="KAI4861746.1"/>
    </source>
</evidence>
<sequence>MTPDIPTIYEPIPNPPDTSSWSIDHQSDSAKLANSSDIAAANKRFINFPAETGAAVLHQEAQDWALTELDEKKFLHSPENKVLVGSRTTDASENVLKETIPVCIRDQQLDNGLLPFKLMKLDDEDMKTSFRVGERGSATNLTFGVRSAIKTVAQQPGYGVGDFYY</sequence>